<dbReference type="InterPro" id="IPR031167">
    <property type="entry name" value="G_OBG"/>
</dbReference>
<keyword evidence="6" id="KW-1185">Reference proteome</keyword>
<reference evidence="5" key="1">
    <citation type="submission" date="2022-06" db="EMBL/GenBank/DDBJ databases">
        <authorList>
            <consortium name="SYNGENTA / RWTH Aachen University"/>
        </authorList>
    </citation>
    <scope>NUCLEOTIDE SEQUENCE</scope>
</reference>
<evidence type="ECO:0000313" key="5">
    <source>
        <dbReference type="EMBL" id="CAH7672786.1"/>
    </source>
</evidence>
<evidence type="ECO:0000259" key="3">
    <source>
        <dbReference type="PROSITE" id="PS51710"/>
    </source>
</evidence>
<dbReference type="PRINTS" id="PR00326">
    <property type="entry name" value="GTP1OBG"/>
</dbReference>
<comment type="caution">
    <text evidence="5">The sequence shown here is derived from an EMBL/GenBank/DDBJ whole genome shotgun (WGS) entry which is preliminary data.</text>
</comment>
<dbReference type="GO" id="GO:0005739">
    <property type="term" value="C:mitochondrion"/>
    <property type="evidence" value="ECO:0007669"/>
    <property type="project" value="TreeGrafter"/>
</dbReference>
<protein>
    <recommendedName>
        <fullName evidence="7">GTPase</fullName>
    </recommendedName>
</protein>
<feature type="domain" description="Obg" evidence="4">
    <location>
        <begin position="70"/>
        <end position="326"/>
    </location>
</feature>
<dbReference type="InterPro" id="IPR036726">
    <property type="entry name" value="GTP1_OBG_dom_sf"/>
</dbReference>
<keyword evidence="1" id="KW-0547">Nucleotide-binding</keyword>
<feature type="domain" description="OBG-type G" evidence="3">
    <location>
        <begin position="327"/>
        <end position="585"/>
    </location>
</feature>
<dbReference type="Pfam" id="PF01018">
    <property type="entry name" value="GTP1_OBG"/>
    <property type="match status" value="2"/>
</dbReference>
<dbReference type="PROSITE" id="PS51883">
    <property type="entry name" value="OBG"/>
    <property type="match status" value="1"/>
</dbReference>
<evidence type="ECO:0008006" key="7">
    <source>
        <dbReference type="Google" id="ProtNLM"/>
    </source>
</evidence>
<dbReference type="Pfam" id="PF01926">
    <property type="entry name" value="MMR_HSR1"/>
    <property type="match status" value="1"/>
</dbReference>
<gene>
    <name evidence="5" type="ORF">PPACK8108_LOCUS7617</name>
</gene>
<evidence type="ECO:0000256" key="2">
    <source>
        <dbReference type="ARBA" id="ARBA00023134"/>
    </source>
</evidence>
<dbReference type="Proteomes" id="UP001153365">
    <property type="component" value="Unassembled WGS sequence"/>
</dbReference>
<dbReference type="InterPro" id="IPR045086">
    <property type="entry name" value="OBG_GTPase"/>
</dbReference>
<dbReference type="AlphaFoldDB" id="A0AAV0AWQ9"/>
<proteinExistence type="predicted"/>
<dbReference type="SUPFAM" id="SSF82051">
    <property type="entry name" value="Obg GTP-binding protein N-terminal domain"/>
    <property type="match status" value="1"/>
</dbReference>
<dbReference type="Gene3D" id="2.70.210.12">
    <property type="entry name" value="GTP1/OBG domain"/>
    <property type="match status" value="1"/>
</dbReference>
<evidence type="ECO:0000313" key="6">
    <source>
        <dbReference type="Proteomes" id="UP001153365"/>
    </source>
</evidence>
<accession>A0AAV0AWQ9</accession>
<organism evidence="5 6">
    <name type="scientific">Phakopsora pachyrhizi</name>
    <name type="common">Asian soybean rust disease fungus</name>
    <dbReference type="NCBI Taxonomy" id="170000"/>
    <lineage>
        <taxon>Eukaryota</taxon>
        <taxon>Fungi</taxon>
        <taxon>Dikarya</taxon>
        <taxon>Basidiomycota</taxon>
        <taxon>Pucciniomycotina</taxon>
        <taxon>Pucciniomycetes</taxon>
        <taxon>Pucciniales</taxon>
        <taxon>Phakopsoraceae</taxon>
        <taxon>Phakopsora</taxon>
    </lineage>
</organism>
<name>A0AAV0AWQ9_PHAPC</name>
<dbReference type="GO" id="GO:0005525">
    <property type="term" value="F:GTP binding"/>
    <property type="evidence" value="ECO:0007669"/>
    <property type="project" value="UniProtKB-KW"/>
</dbReference>
<dbReference type="SUPFAM" id="SSF52540">
    <property type="entry name" value="P-loop containing nucleoside triphosphate hydrolases"/>
    <property type="match status" value="1"/>
</dbReference>
<dbReference type="PANTHER" id="PTHR11702">
    <property type="entry name" value="DEVELOPMENTALLY REGULATED GTP-BINDING PROTEIN-RELATED"/>
    <property type="match status" value="1"/>
</dbReference>
<dbReference type="GO" id="GO:0042254">
    <property type="term" value="P:ribosome biogenesis"/>
    <property type="evidence" value="ECO:0007669"/>
    <property type="project" value="UniProtKB-UniRule"/>
</dbReference>
<dbReference type="GO" id="GO:0003924">
    <property type="term" value="F:GTPase activity"/>
    <property type="evidence" value="ECO:0007669"/>
    <property type="project" value="InterPro"/>
</dbReference>
<dbReference type="EMBL" id="CALTRL010001496">
    <property type="protein sequence ID" value="CAH7672786.1"/>
    <property type="molecule type" value="Genomic_DNA"/>
</dbReference>
<dbReference type="InterPro" id="IPR027417">
    <property type="entry name" value="P-loop_NTPase"/>
</dbReference>
<dbReference type="InterPro" id="IPR006169">
    <property type="entry name" value="GTP1_OBG_dom"/>
</dbReference>
<evidence type="ECO:0000259" key="4">
    <source>
        <dbReference type="PROSITE" id="PS51883"/>
    </source>
</evidence>
<keyword evidence="2" id="KW-0342">GTP-binding</keyword>
<dbReference type="InterPro" id="IPR006073">
    <property type="entry name" value="GTP-bd"/>
</dbReference>
<sequence length="597" mass="66456">MITAVSSRHKLLSSSRLFSTYHTIRKTKTSRNFNTDPQDGDNNEWRTSHEWESELRRRQRIAKERGRRGNEFIDKLKIQIRAGDGGDGGVAFHREKFVARGGPSGGNGGKGGSVYFCPSSNVQSLNRIPKKLKAPVGNSGGGQWMNGKAGEDLVVELPIGTIIREIRPVEPIPIDPIFALGDRPPRMGDLEGEDPEVAQKRRAKLFVHYPDSEGTNQTNEVLRQLELDLLQEIWETERLRCNSKPIEVDCVEFYDWSQGKQPESTTKTFFYPKPISPNKESFLVAKGGEGGIGNSNFSGNQKQLPRFATRGKKGEIIELELELKTLADVGLVGLPNAGKSTLIHTLTNSQAKVAPYAFTTINPQIGTLIIFNDGTWDMDDTSSSIGHSPSPSDYLDADSATGLIRDRSIRKDSRDRSQRYEIRRITIADCPGLLPKASENVGLGHDFLRHIERSETLIIVVDLLAGISDPTSSNSIAKKFMEPERVCRDVEMLMKELEAYKPGLSSKVKIVVANKADLSTLSPELEELAKVRLCMLRDYIGLVEYNQIKLGLRNSDKGKVNVLAVSAKYRQNIKSLVRLIKESKDDALDTINHFSQN</sequence>
<evidence type="ECO:0000256" key="1">
    <source>
        <dbReference type="ARBA" id="ARBA00022741"/>
    </source>
</evidence>
<dbReference type="PROSITE" id="PS51710">
    <property type="entry name" value="G_OBG"/>
    <property type="match status" value="1"/>
</dbReference>
<dbReference type="PANTHER" id="PTHR11702:SF31">
    <property type="entry name" value="MITOCHONDRIAL RIBOSOME-ASSOCIATED GTPASE 2"/>
    <property type="match status" value="1"/>
</dbReference>
<dbReference type="Gene3D" id="3.40.50.300">
    <property type="entry name" value="P-loop containing nucleotide triphosphate hydrolases"/>
    <property type="match status" value="1"/>
</dbReference>